<dbReference type="Proteomes" id="UP001596958">
    <property type="component" value="Unassembled WGS sequence"/>
</dbReference>
<evidence type="ECO:0008006" key="3">
    <source>
        <dbReference type="Google" id="ProtNLM"/>
    </source>
</evidence>
<reference evidence="2" key="1">
    <citation type="journal article" date="2019" name="Int. J. Syst. Evol. Microbiol.">
        <title>The Global Catalogue of Microorganisms (GCM) 10K type strain sequencing project: providing services to taxonomists for standard genome sequencing and annotation.</title>
        <authorList>
            <consortium name="The Broad Institute Genomics Platform"/>
            <consortium name="The Broad Institute Genome Sequencing Center for Infectious Disease"/>
            <person name="Wu L."/>
            <person name="Ma J."/>
        </authorList>
    </citation>
    <scope>NUCLEOTIDE SEQUENCE [LARGE SCALE GENOMIC DNA]</scope>
    <source>
        <strain evidence="2">CCUG 63418</strain>
    </source>
</reference>
<evidence type="ECO:0000313" key="1">
    <source>
        <dbReference type="EMBL" id="MFD0749876.1"/>
    </source>
</evidence>
<gene>
    <name evidence="1" type="ORF">ACFQZS_06965</name>
</gene>
<dbReference type="RefSeq" id="WP_377098620.1">
    <property type="nucleotide sequence ID" value="NZ_JBHTHU010000005.1"/>
</dbReference>
<keyword evidence="2" id="KW-1185">Reference proteome</keyword>
<sequence>MKTVLIPTDYRTESLQYIPQLLSKFYPEKVDVVMVHMMSVTDCVRELLMLTRRSAEYKHISDEFYNGCIGLKNENPSQLNNIRLEFFYGNTTSAFKNFIDLHDIDAVLELTGYRYKMLNQASINPVEMIDRCGKKIVKINSRELQRNPVVLKLEVVSETEQAPMLAEQYV</sequence>
<name>A0ABW2YTV8_9SPHI</name>
<organism evidence="1 2">
    <name type="scientific">Mucilaginibacter calamicampi</name>
    <dbReference type="NCBI Taxonomy" id="1302352"/>
    <lineage>
        <taxon>Bacteria</taxon>
        <taxon>Pseudomonadati</taxon>
        <taxon>Bacteroidota</taxon>
        <taxon>Sphingobacteriia</taxon>
        <taxon>Sphingobacteriales</taxon>
        <taxon>Sphingobacteriaceae</taxon>
        <taxon>Mucilaginibacter</taxon>
    </lineage>
</organism>
<accession>A0ABW2YTV8</accession>
<comment type="caution">
    <text evidence="1">The sequence shown here is derived from an EMBL/GenBank/DDBJ whole genome shotgun (WGS) entry which is preliminary data.</text>
</comment>
<proteinExistence type="predicted"/>
<protein>
    <recommendedName>
        <fullName evidence="3">Universal stress protein family protein</fullName>
    </recommendedName>
</protein>
<evidence type="ECO:0000313" key="2">
    <source>
        <dbReference type="Proteomes" id="UP001596958"/>
    </source>
</evidence>
<dbReference type="EMBL" id="JBHTHU010000005">
    <property type="protein sequence ID" value="MFD0749876.1"/>
    <property type="molecule type" value="Genomic_DNA"/>
</dbReference>